<protein>
    <recommendedName>
        <fullName evidence="5">Lipoprotein</fullName>
    </recommendedName>
</protein>
<evidence type="ECO:0000313" key="3">
    <source>
        <dbReference type="EMBL" id="SFC91678.1"/>
    </source>
</evidence>
<evidence type="ECO:0000313" key="4">
    <source>
        <dbReference type="Proteomes" id="UP000199046"/>
    </source>
</evidence>
<sequence length="168" mass="17383">MTTRMLQGIPVLAVAALLTACASSDPETSGSHDTADRSPQASTEMQRAVFQQMFEQGGTGNDTATRCAGIGSAPDLQAPSDALLAALNQASSVPVVDASQCSGGERASFNGQPAVLYGVDITECSATGNCMARGTYYSGNLGAQSHLYRVEQVNGEWRAHLEQLGPAS</sequence>
<evidence type="ECO:0000256" key="2">
    <source>
        <dbReference type="SAM" id="SignalP"/>
    </source>
</evidence>
<accession>A0A1I1N879</accession>
<evidence type="ECO:0000256" key="1">
    <source>
        <dbReference type="SAM" id="MobiDB-lite"/>
    </source>
</evidence>
<evidence type="ECO:0008006" key="5">
    <source>
        <dbReference type="Google" id="ProtNLM"/>
    </source>
</evidence>
<dbReference type="OrthoDB" id="7063078at2"/>
<reference evidence="4" key="1">
    <citation type="submission" date="2016-10" db="EMBL/GenBank/DDBJ databases">
        <authorList>
            <person name="Varghese N."/>
            <person name="Submissions S."/>
        </authorList>
    </citation>
    <scope>NUCLEOTIDE SEQUENCE [LARGE SCALE GENOMIC DNA]</scope>
    <source>
        <strain evidence="4">DSM 23439</strain>
    </source>
</reference>
<keyword evidence="2" id="KW-0732">Signal</keyword>
<feature type="region of interest" description="Disordered" evidence="1">
    <location>
        <begin position="23"/>
        <end position="44"/>
    </location>
</feature>
<gene>
    <name evidence="3" type="ORF">SAMN05421848_3295</name>
</gene>
<keyword evidence="4" id="KW-1185">Reference proteome</keyword>
<dbReference type="EMBL" id="FOLY01000010">
    <property type="protein sequence ID" value="SFC91678.1"/>
    <property type="molecule type" value="Genomic_DNA"/>
</dbReference>
<dbReference type="PROSITE" id="PS51257">
    <property type="entry name" value="PROKAR_LIPOPROTEIN"/>
    <property type="match status" value="1"/>
</dbReference>
<dbReference type="AlphaFoldDB" id="A0A1I1N879"/>
<feature type="signal peptide" evidence="2">
    <location>
        <begin position="1"/>
        <end position="22"/>
    </location>
</feature>
<dbReference type="Proteomes" id="UP000199046">
    <property type="component" value="Unassembled WGS sequence"/>
</dbReference>
<dbReference type="STRING" id="402385.SAMN05421848_3295"/>
<feature type="chain" id="PRO_5011686904" description="Lipoprotein" evidence="2">
    <location>
        <begin position="23"/>
        <end position="168"/>
    </location>
</feature>
<organism evidence="3 4">
    <name type="scientific">Kushneria avicenniae</name>
    <dbReference type="NCBI Taxonomy" id="402385"/>
    <lineage>
        <taxon>Bacteria</taxon>
        <taxon>Pseudomonadati</taxon>
        <taxon>Pseudomonadota</taxon>
        <taxon>Gammaproteobacteria</taxon>
        <taxon>Oceanospirillales</taxon>
        <taxon>Halomonadaceae</taxon>
        <taxon>Kushneria</taxon>
    </lineage>
</organism>
<name>A0A1I1N879_9GAMM</name>
<dbReference type="RefSeq" id="WP_139215331.1">
    <property type="nucleotide sequence ID" value="NZ_FOLY01000010.1"/>
</dbReference>
<proteinExistence type="predicted"/>